<accession>A0ABY4CED3</accession>
<dbReference type="EMBL" id="CP093442">
    <property type="protein sequence ID" value="UOF01903.1"/>
    <property type="molecule type" value="Genomic_DNA"/>
</dbReference>
<dbReference type="RefSeq" id="WP_243538523.1">
    <property type="nucleotide sequence ID" value="NZ_CP093442.1"/>
</dbReference>
<dbReference type="Proteomes" id="UP000830116">
    <property type="component" value="Chromosome"/>
</dbReference>
<proteinExistence type="predicted"/>
<reference evidence="1" key="1">
    <citation type="submission" date="2022-03" db="EMBL/GenBank/DDBJ databases">
        <title>Genome Identification and Characterization of new species Bdellovibrio reynosense LBG001 sp. nov. from a Mexico soil sample.</title>
        <authorList>
            <person name="Camilli A."/>
            <person name="Ajao Y."/>
            <person name="Guo X."/>
        </authorList>
    </citation>
    <scope>NUCLEOTIDE SEQUENCE</scope>
    <source>
        <strain evidence="1">LBG001</strain>
    </source>
</reference>
<sequence>MKKIILSLLFVSATSVAHEGHDHGPGAIQAPKGGVVRSLETINLELLSGEKNVQIYVYGTDMTAAKVKDYPASLTVALPKKKAEHVKLTDAGDHWTAEIDPKNAHRYTLELSIKQGGHDDKVKWVVEPKKKK</sequence>
<organism evidence="1 2">
    <name type="scientific">Bdellovibrio reynosensis</name>
    <dbReference type="NCBI Taxonomy" id="2835041"/>
    <lineage>
        <taxon>Bacteria</taxon>
        <taxon>Pseudomonadati</taxon>
        <taxon>Bdellovibrionota</taxon>
        <taxon>Bdellovibrionia</taxon>
        <taxon>Bdellovibrionales</taxon>
        <taxon>Pseudobdellovibrionaceae</taxon>
        <taxon>Bdellovibrio</taxon>
    </lineage>
</organism>
<keyword evidence="2" id="KW-1185">Reference proteome</keyword>
<name>A0ABY4CED3_9BACT</name>
<gene>
    <name evidence="1" type="ORF">MNR06_02910</name>
</gene>
<protein>
    <submittedName>
        <fullName evidence="1">Uncharacterized protein</fullName>
    </submittedName>
</protein>
<evidence type="ECO:0000313" key="2">
    <source>
        <dbReference type="Proteomes" id="UP000830116"/>
    </source>
</evidence>
<evidence type="ECO:0000313" key="1">
    <source>
        <dbReference type="EMBL" id="UOF01903.1"/>
    </source>
</evidence>